<feature type="compositionally biased region" description="Acidic residues" evidence="1">
    <location>
        <begin position="54"/>
        <end position="65"/>
    </location>
</feature>
<feature type="compositionally biased region" description="Basic and acidic residues" evidence="1">
    <location>
        <begin position="1"/>
        <end position="16"/>
    </location>
</feature>
<keyword evidence="3" id="KW-1185">Reference proteome</keyword>
<gene>
    <name evidence="2" type="ORF">PoB_006141400</name>
</gene>
<reference evidence="2 3" key="1">
    <citation type="journal article" date="2021" name="Elife">
        <title>Chloroplast acquisition without the gene transfer in kleptoplastic sea slugs, Plakobranchus ocellatus.</title>
        <authorList>
            <person name="Maeda T."/>
            <person name="Takahashi S."/>
            <person name="Yoshida T."/>
            <person name="Shimamura S."/>
            <person name="Takaki Y."/>
            <person name="Nagai Y."/>
            <person name="Toyoda A."/>
            <person name="Suzuki Y."/>
            <person name="Arimoto A."/>
            <person name="Ishii H."/>
            <person name="Satoh N."/>
            <person name="Nishiyama T."/>
            <person name="Hasebe M."/>
            <person name="Maruyama T."/>
            <person name="Minagawa J."/>
            <person name="Obokata J."/>
            <person name="Shigenobu S."/>
        </authorList>
    </citation>
    <scope>NUCLEOTIDE SEQUENCE [LARGE SCALE GENOMIC DNA]</scope>
</reference>
<feature type="compositionally biased region" description="Polar residues" evidence="1">
    <location>
        <begin position="70"/>
        <end position="80"/>
    </location>
</feature>
<feature type="region of interest" description="Disordered" evidence="1">
    <location>
        <begin position="1"/>
        <end position="24"/>
    </location>
</feature>
<name>A0AAV4CSP6_9GAST</name>
<dbReference type="Proteomes" id="UP000735302">
    <property type="component" value="Unassembled WGS sequence"/>
</dbReference>
<feature type="region of interest" description="Disordered" evidence="1">
    <location>
        <begin position="38"/>
        <end position="80"/>
    </location>
</feature>
<protein>
    <submittedName>
        <fullName evidence="2">Uncharacterized protein</fullName>
    </submittedName>
</protein>
<sequence>MRRAERHRENERKYDDEGGWDVSGGRYTCKCVLVVVVGNGGGDDGDDDDKKYDDDDDDDDDDGDDLPYQLVTTPTLMTIQ</sequence>
<dbReference type="AlphaFoldDB" id="A0AAV4CSP6"/>
<dbReference type="EMBL" id="BLXT01006948">
    <property type="protein sequence ID" value="GFO34909.1"/>
    <property type="molecule type" value="Genomic_DNA"/>
</dbReference>
<proteinExistence type="predicted"/>
<organism evidence="2 3">
    <name type="scientific">Plakobranchus ocellatus</name>
    <dbReference type="NCBI Taxonomy" id="259542"/>
    <lineage>
        <taxon>Eukaryota</taxon>
        <taxon>Metazoa</taxon>
        <taxon>Spiralia</taxon>
        <taxon>Lophotrochozoa</taxon>
        <taxon>Mollusca</taxon>
        <taxon>Gastropoda</taxon>
        <taxon>Heterobranchia</taxon>
        <taxon>Euthyneura</taxon>
        <taxon>Panpulmonata</taxon>
        <taxon>Sacoglossa</taxon>
        <taxon>Placobranchoidea</taxon>
        <taxon>Plakobranchidae</taxon>
        <taxon>Plakobranchus</taxon>
    </lineage>
</organism>
<evidence type="ECO:0000256" key="1">
    <source>
        <dbReference type="SAM" id="MobiDB-lite"/>
    </source>
</evidence>
<comment type="caution">
    <text evidence="2">The sequence shown here is derived from an EMBL/GenBank/DDBJ whole genome shotgun (WGS) entry which is preliminary data.</text>
</comment>
<accession>A0AAV4CSP6</accession>
<evidence type="ECO:0000313" key="2">
    <source>
        <dbReference type="EMBL" id="GFO34909.1"/>
    </source>
</evidence>
<evidence type="ECO:0000313" key="3">
    <source>
        <dbReference type="Proteomes" id="UP000735302"/>
    </source>
</evidence>